<dbReference type="PANTHER" id="PTHR47691:SF3">
    <property type="entry name" value="HTH-TYPE TRANSCRIPTIONAL REGULATOR RV0890C-RELATED"/>
    <property type="match status" value="1"/>
</dbReference>
<dbReference type="Pfam" id="PF13401">
    <property type="entry name" value="AAA_22"/>
    <property type="match status" value="1"/>
</dbReference>
<name>A0A1Y0HXK6_CELCE</name>
<evidence type="ECO:0000256" key="2">
    <source>
        <dbReference type="ARBA" id="ARBA00023125"/>
    </source>
</evidence>
<dbReference type="EMBL" id="CP021383">
    <property type="protein sequence ID" value="ARU52928.1"/>
    <property type="molecule type" value="Genomic_DNA"/>
</dbReference>
<protein>
    <recommendedName>
        <fullName evidence="8">OmpR/PhoB-type domain-containing protein</fullName>
    </recommendedName>
</protein>
<sequence length="1138" mass="118305">MPAPDAPTPPGDALVRVLGPVRVPGSDGTPVAPRGSRAAALVVALALAGGRTLGVATLVEDLWGLDAPQDPRAALQSLVSRLRRDTASGTVLSRAGGYALGVPSDLDRARSALADARSGAHRGSGAGSQDGTGNVADLRGALALWHDEDPGADVPGPVGQALRVEATRLHDGLTVALRSAAAAAGDRETVVALATAALDRDETDEDAARDLMTALAASGREREALAAYARVRHALVRELGTDPAPDLQRLAADLLDRPPGAGDPARSPARDGEADALAAASGAGTRPATGRATGGRATQVRGVRAAPDALVGRDDDVDRVRDALARTRLVTVLGPGGLGKTRLAQEVARRAAATGTVDLVVVVELAGVRSDEDVVVALADGLGISPPGRTGRLADRLAAPELREQVLDRVRGRDVLLVLDNCEHVLDGAAAWTADLLGAAPHLAVLTTSRSPLRLAAEHVYPLDALGADGGTGPAVRLFVERARAVRPGASLPPAVVARLCERLDGLPLAIELAAARVRTMSVEDVERHLDERFALLRSGDRLAPDRHRTLEAVIEWSWNLLGETEQDLLCRAAVFPDGFSAEAAQAVAGDALPGAVLGAPAWGTLDALDGLVAQSLLRVVEDDGVVRYRMLETVREFGALRLQDAGATAAAREAVQRWAAALAARCADALVGGDQTAAATDLRREQENLLFALREAVQDGRPDVVVRVFAALMGSWLLLGIEDQAAGLVEVVLDSVVGWEVPPEDVQPAALALAAVAGAGAFARPELAARALGRLRRILRRPDVGPRTRAFARLLTVRSAEEMESTLASLRADDDAFVAMLAEFTTAQMAENEGRLAEARSWGALAHERAVARGDVAARATTAMFLASCASEAGDAADVGRWAEAARDHLRALGATATLQQLDWVEMSAAVTLGETERAERMLAAFDGTVGGAGFGTADVPPDVRSVVAMGRAEVAAMHGDDDAALALYGEAAASFDDEARWSPWYVLLVSSWLVRLATAGSALTPTVADELRSLVTGMHRARPHFVDYPVVGTSFLALGVGSVLGAGGTPGGASDAVVERGALLVALAERMGSRQDQPSLRHENAWAQVTAVAGAAVAERARTEVRDLERGDLARRGFALLDEAEGDAGRDGSHDA</sequence>
<dbReference type="InterPro" id="IPR049945">
    <property type="entry name" value="AAA_22"/>
</dbReference>
<feature type="domain" description="Bacterial transcriptional activator" evidence="5">
    <location>
        <begin position="104"/>
        <end position="255"/>
    </location>
</feature>
<evidence type="ECO:0000313" key="6">
    <source>
        <dbReference type="EMBL" id="ARU52928.1"/>
    </source>
</evidence>
<evidence type="ECO:0000259" key="4">
    <source>
        <dbReference type="SMART" id="SM00862"/>
    </source>
</evidence>
<feature type="domain" description="OmpR/PhoB-type" evidence="4">
    <location>
        <begin position="28"/>
        <end position="100"/>
    </location>
</feature>
<dbReference type="InterPro" id="IPR036388">
    <property type="entry name" value="WH-like_DNA-bd_sf"/>
</dbReference>
<evidence type="ECO:0000313" key="7">
    <source>
        <dbReference type="Proteomes" id="UP000196228"/>
    </source>
</evidence>
<accession>A0A1Y0HXK6</accession>
<dbReference type="GO" id="GO:0003677">
    <property type="term" value="F:DNA binding"/>
    <property type="evidence" value="ECO:0007669"/>
    <property type="project" value="UniProtKB-KW"/>
</dbReference>
<dbReference type="InterPro" id="IPR016032">
    <property type="entry name" value="Sig_transdc_resp-reg_C-effctor"/>
</dbReference>
<dbReference type="SUPFAM" id="SSF52540">
    <property type="entry name" value="P-loop containing nucleoside triphosphate hydrolases"/>
    <property type="match status" value="1"/>
</dbReference>
<dbReference type="RefSeq" id="WP_167551058.1">
    <property type="nucleotide sequence ID" value="NZ_CP021383.1"/>
</dbReference>
<feature type="compositionally biased region" description="Low complexity" evidence="3">
    <location>
        <begin position="275"/>
        <end position="298"/>
    </location>
</feature>
<keyword evidence="2" id="KW-0238">DNA-binding</keyword>
<dbReference type="Pfam" id="PF03704">
    <property type="entry name" value="BTAD"/>
    <property type="match status" value="1"/>
</dbReference>
<dbReference type="Gene3D" id="1.10.10.10">
    <property type="entry name" value="Winged helix-like DNA-binding domain superfamily/Winged helix DNA-binding domain"/>
    <property type="match status" value="1"/>
</dbReference>
<dbReference type="GO" id="GO:0016887">
    <property type="term" value="F:ATP hydrolysis activity"/>
    <property type="evidence" value="ECO:0007669"/>
    <property type="project" value="InterPro"/>
</dbReference>
<dbReference type="Gene3D" id="3.40.50.300">
    <property type="entry name" value="P-loop containing nucleotide triphosphate hydrolases"/>
    <property type="match status" value="1"/>
</dbReference>
<gene>
    <name evidence="6" type="ORF">CBR64_17285</name>
</gene>
<dbReference type="GO" id="GO:0000160">
    <property type="term" value="P:phosphorelay signal transduction system"/>
    <property type="evidence" value="ECO:0007669"/>
    <property type="project" value="InterPro"/>
</dbReference>
<dbReference type="AlphaFoldDB" id="A0A1Y0HXK6"/>
<dbReference type="SUPFAM" id="SSF46894">
    <property type="entry name" value="C-terminal effector domain of the bipartite response regulators"/>
    <property type="match status" value="1"/>
</dbReference>
<reference evidence="6 7" key="1">
    <citation type="submission" date="2017-05" db="EMBL/GenBank/DDBJ databases">
        <authorList>
            <person name="Song R."/>
            <person name="Chenine A.L."/>
            <person name="Ruprecht R.M."/>
        </authorList>
    </citation>
    <scope>NUCLEOTIDE SEQUENCE [LARGE SCALE GENOMIC DNA]</scope>
    <source>
        <strain evidence="6 7">PSBB019</strain>
    </source>
</reference>
<evidence type="ECO:0000256" key="1">
    <source>
        <dbReference type="ARBA" id="ARBA00005820"/>
    </source>
</evidence>
<dbReference type="Proteomes" id="UP000196228">
    <property type="component" value="Chromosome"/>
</dbReference>
<dbReference type="SMART" id="SM01043">
    <property type="entry name" value="BTAD"/>
    <property type="match status" value="1"/>
</dbReference>
<dbReference type="Gene3D" id="1.25.40.10">
    <property type="entry name" value="Tetratricopeptide repeat domain"/>
    <property type="match status" value="1"/>
</dbReference>
<dbReference type="InterPro" id="IPR027417">
    <property type="entry name" value="P-loop_NTPase"/>
</dbReference>
<proteinExistence type="inferred from homology"/>
<dbReference type="PANTHER" id="PTHR47691">
    <property type="entry name" value="REGULATOR-RELATED"/>
    <property type="match status" value="1"/>
</dbReference>
<dbReference type="InterPro" id="IPR011990">
    <property type="entry name" value="TPR-like_helical_dom_sf"/>
</dbReference>
<dbReference type="KEGG" id="cceu:CBR64_17285"/>
<evidence type="ECO:0000259" key="5">
    <source>
        <dbReference type="SMART" id="SM01043"/>
    </source>
</evidence>
<dbReference type="SMART" id="SM00862">
    <property type="entry name" value="Trans_reg_C"/>
    <property type="match status" value="1"/>
</dbReference>
<dbReference type="GO" id="GO:0006355">
    <property type="term" value="P:regulation of DNA-templated transcription"/>
    <property type="evidence" value="ECO:0007669"/>
    <property type="project" value="InterPro"/>
</dbReference>
<organism evidence="6 7">
    <name type="scientific">Cellulosimicrobium cellulans</name>
    <name type="common">Arthrobacter luteus</name>
    <dbReference type="NCBI Taxonomy" id="1710"/>
    <lineage>
        <taxon>Bacteria</taxon>
        <taxon>Bacillati</taxon>
        <taxon>Actinomycetota</taxon>
        <taxon>Actinomycetes</taxon>
        <taxon>Micrococcales</taxon>
        <taxon>Promicromonosporaceae</taxon>
        <taxon>Cellulosimicrobium</taxon>
    </lineage>
</organism>
<evidence type="ECO:0008006" key="8">
    <source>
        <dbReference type="Google" id="ProtNLM"/>
    </source>
</evidence>
<dbReference type="PRINTS" id="PR00364">
    <property type="entry name" value="DISEASERSIST"/>
</dbReference>
<dbReference type="SUPFAM" id="SSF48452">
    <property type="entry name" value="TPR-like"/>
    <property type="match status" value="1"/>
</dbReference>
<feature type="region of interest" description="Disordered" evidence="3">
    <location>
        <begin position="254"/>
        <end position="299"/>
    </location>
</feature>
<evidence type="ECO:0000256" key="3">
    <source>
        <dbReference type="SAM" id="MobiDB-lite"/>
    </source>
</evidence>
<dbReference type="InterPro" id="IPR005158">
    <property type="entry name" value="BTAD"/>
</dbReference>
<dbReference type="InterPro" id="IPR001867">
    <property type="entry name" value="OmpR/PhoB-type_DNA-bd"/>
</dbReference>
<comment type="similarity">
    <text evidence="1">Belongs to the AfsR/DnrI/RedD regulatory family.</text>
</comment>